<feature type="region of interest" description="Disordered" evidence="1">
    <location>
        <begin position="55"/>
        <end position="96"/>
    </location>
</feature>
<dbReference type="Pfam" id="PF05100">
    <property type="entry name" value="Phage_tail_L"/>
    <property type="match status" value="1"/>
</dbReference>
<comment type="caution">
    <text evidence="2">The sequence shown here is derived from an EMBL/GenBank/DDBJ whole genome shotgun (WGS) entry which is preliminary data.</text>
</comment>
<organism evidence="2 3">
    <name type="scientific">Pseudomonas gessardii</name>
    <dbReference type="NCBI Taxonomy" id="78544"/>
    <lineage>
        <taxon>Bacteria</taxon>
        <taxon>Pseudomonadati</taxon>
        <taxon>Pseudomonadota</taxon>
        <taxon>Gammaproteobacteria</taxon>
        <taxon>Pseudomonadales</taxon>
        <taxon>Pseudomonadaceae</taxon>
        <taxon>Pseudomonas</taxon>
    </lineage>
</organism>
<dbReference type="InterPro" id="IPR006487">
    <property type="entry name" value="Phage_lambda_L"/>
</dbReference>
<keyword evidence="3" id="KW-1185">Reference proteome</keyword>
<sequence length="112" mass="12070">MAINTDAQLLEPGDAVRLYEVDSTHLGGDVMRFHGHMQNGTIIWQGQAYDPISTGTKGLDLNGDGRPALPPRPLQSPMQCLSPPAPAGLRRRESRTWPSVCSTNCQNCRGGG</sequence>
<dbReference type="Proteomes" id="UP000814003">
    <property type="component" value="Unassembled WGS sequence"/>
</dbReference>
<dbReference type="GeneID" id="70105214"/>
<evidence type="ECO:0000256" key="1">
    <source>
        <dbReference type="SAM" id="MobiDB-lite"/>
    </source>
</evidence>
<dbReference type="EMBL" id="WKED01000043">
    <property type="protein sequence ID" value="MCF5109166.1"/>
    <property type="molecule type" value="Genomic_DNA"/>
</dbReference>
<proteinExistence type="predicted"/>
<evidence type="ECO:0000313" key="2">
    <source>
        <dbReference type="EMBL" id="MCF5109166.1"/>
    </source>
</evidence>
<accession>A0ABS9FB59</accession>
<name>A0ABS9FB59_9PSED</name>
<evidence type="ECO:0000313" key="3">
    <source>
        <dbReference type="Proteomes" id="UP000814003"/>
    </source>
</evidence>
<gene>
    <name evidence="2" type="ORF">GIW56_20245</name>
</gene>
<protein>
    <submittedName>
        <fullName evidence="2">Uncharacterized protein</fullName>
    </submittedName>
</protein>
<dbReference type="RefSeq" id="WP_130898243.1">
    <property type="nucleotide sequence ID" value="NZ_CBCRYT010000068.1"/>
</dbReference>
<reference evidence="2 3" key="1">
    <citation type="submission" date="2019-11" db="EMBL/GenBank/DDBJ databases">
        <title>Epiphytic Pseudomonas syringae from cherry orchards.</title>
        <authorList>
            <person name="Hulin M.T."/>
        </authorList>
    </citation>
    <scope>NUCLEOTIDE SEQUENCE [LARGE SCALE GENOMIC DNA]</scope>
    <source>
        <strain evidence="2 3">PA-6-5B</strain>
    </source>
</reference>